<dbReference type="Proteomes" id="UP000005268">
    <property type="component" value="Chromosome"/>
</dbReference>
<evidence type="ECO:0000313" key="2">
    <source>
        <dbReference type="EMBL" id="AFK72764.1"/>
    </source>
</evidence>
<feature type="transmembrane region" description="Helical" evidence="1">
    <location>
        <begin position="29"/>
        <end position="48"/>
    </location>
</feature>
<dbReference type="KEGG" id="ppi:YSA_11058"/>
<organism evidence="2 3">
    <name type="scientific">Pseudomonas putida ND6</name>
    <dbReference type="NCBI Taxonomy" id="231023"/>
    <lineage>
        <taxon>Bacteria</taxon>
        <taxon>Pseudomonadati</taxon>
        <taxon>Pseudomonadota</taxon>
        <taxon>Gammaproteobacteria</taxon>
        <taxon>Pseudomonadales</taxon>
        <taxon>Pseudomonadaceae</taxon>
        <taxon>Pseudomonas</taxon>
    </lineage>
</organism>
<reference evidence="2 3" key="1">
    <citation type="journal article" date="2012" name="J. Bacteriol.">
        <title>Complete Genome Sequence of the Naphthalene-Degrading Pseudomonas putida Strain ND6.</title>
        <authorList>
            <person name="Li S."/>
            <person name="Zhao H."/>
            <person name="Li Y."/>
            <person name="Niu S."/>
            <person name="Cai B."/>
        </authorList>
    </citation>
    <scope>NUCLEOTIDE SEQUENCE [LARGE SCALE GENOMIC DNA]</scope>
    <source>
        <strain evidence="2 3">ND6</strain>
    </source>
</reference>
<accession>I3V4U3</accession>
<keyword evidence="1" id="KW-0812">Transmembrane</keyword>
<proteinExistence type="predicted"/>
<sequence>MADDELISRRYPIRKNIPMQKRVWRYERVGWYVRVIIVLLALAGLSVMTR</sequence>
<dbReference type="PATRIC" id="fig|231023.4.peg.5295"/>
<evidence type="ECO:0000256" key="1">
    <source>
        <dbReference type="SAM" id="Phobius"/>
    </source>
</evidence>
<evidence type="ECO:0000313" key="3">
    <source>
        <dbReference type="Proteomes" id="UP000005268"/>
    </source>
</evidence>
<dbReference type="AlphaFoldDB" id="I3V4U3"/>
<gene>
    <name evidence="2" type="ORF">YSA_11058</name>
</gene>
<keyword evidence="1" id="KW-0472">Membrane</keyword>
<keyword evidence="1" id="KW-1133">Transmembrane helix</keyword>
<dbReference type="EMBL" id="CP003588">
    <property type="protein sequence ID" value="AFK72764.1"/>
    <property type="molecule type" value="Genomic_DNA"/>
</dbReference>
<name>I3V4U3_PSEPU</name>
<dbReference type="HOGENOM" id="CLU_3121715_0_0_6"/>
<protein>
    <submittedName>
        <fullName evidence="2">Uncharacterized protein</fullName>
    </submittedName>
</protein>